<dbReference type="PROSITE" id="PS50181">
    <property type="entry name" value="FBOX"/>
    <property type="match status" value="1"/>
</dbReference>
<keyword evidence="1" id="KW-0677">Repeat</keyword>
<proteinExistence type="predicted"/>
<dbReference type="AlphaFoldDB" id="A0A814TIE2"/>
<dbReference type="PANTHER" id="PTHR24104">
    <property type="entry name" value="E3 UBIQUITIN-PROTEIN LIGASE NHLRC1-RELATED"/>
    <property type="match status" value="1"/>
</dbReference>
<keyword evidence="3" id="KW-0472">Membrane</keyword>
<dbReference type="OrthoDB" id="1262810at2759"/>
<gene>
    <name evidence="5" type="ORF">VCS650_LOCUS23436</name>
</gene>
<dbReference type="InterPro" id="IPR024975">
    <property type="entry name" value="NOV_C"/>
</dbReference>
<dbReference type="Gene3D" id="2.120.10.30">
    <property type="entry name" value="TolB, C-terminal domain"/>
    <property type="match status" value="1"/>
</dbReference>
<feature type="repeat" description="NHL" evidence="2">
    <location>
        <begin position="342"/>
        <end position="375"/>
    </location>
</feature>
<evidence type="ECO:0000256" key="2">
    <source>
        <dbReference type="PROSITE-ProRule" id="PRU00504"/>
    </source>
</evidence>
<evidence type="ECO:0000256" key="3">
    <source>
        <dbReference type="SAM" id="Phobius"/>
    </source>
</evidence>
<keyword evidence="3" id="KW-1133">Transmembrane helix</keyword>
<dbReference type="PROSITE" id="PS51125">
    <property type="entry name" value="NHL"/>
    <property type="match status" value="2"/>
</dbReference>
<dbReference type="InterPro" id="IPR050952">
    <property type="entry name" value="TRIM-NHL_E3_ligases"/>
</dbReference>
<dbReference type="GO" id="GO:0061630">
    <property type="term" value="F:ubiquitin protein ligase activity"/>
    <property type="evidence" value="ECO:0007669"/>
    <property type="project" value="TreeGrafter"/>
</dbReference>
<dbReference type="PANTHER" id="PTHR24104:SF25">
    <property type="entry name" value="PROTEIN LIN-41"/>
    <property type="match status" value="1"/>
</dbReference>
<sequence>MKRIEDITCDQFIQSSEIIEEFKNCTFPPEFPVIPVLFGHIRFSYDPKETDNINITLPLKPDYVCYDEQLCDFLTPTFRHKNFTCRYGTQTSLDLNVELTTWKSILNTCAAIERTTAVLQGINFNKKRSRCIARWIHCLLPFIILSSMSLEVIYRDLFDDHEERRVWCVLRYSQSIERYTTIVQYFHFVLDGLPDEILTFIFKKLYNYEVLYSLMGVNQRINRITHDRIFTRHLRLLEYCRIDDSSLPLSDPILNRFCSTILPTIGHQIETLYLEGTSMERVLHATNYLNLNNLGLYDIDDKLARSFFSVSYYDDAVHKFVGGSETAVVAAGGNGDGNALNQLADPNGVYYDYLYTHALYVTDTGNHRIMKFPSGSTSATYGTVVAGGNGAGSGANQLNNPRSILVDSQGTLYISDGDNNRVQRWLQNAKSGTTIVGGTKGTASNQLRWPEQILFDKYNNLLVSDRNESSLRSIFQEQITNLTLINDDENGIEDLPNIYTENVYVHILIVFKNLKKLSIMKPSVMLYPNISLYYPPLSLCYSPSTSFSSPILTHLYINVETFDDCLYLLDGRLSKLTTLCVNVYHMDTFDGYVHNMDKLLNLKCFSLKSFRPFQQYDKIVLLLRRMSDLEKLTLNISIRGRNRVIGGTYVQHDILDYMPQLRSFTFYICTYVDLVAVPYELSSEDIQLTLVNIDQRVSSMVNYVISEVNYVHDVRAACSVFSLPFGFDYLRDLGNNFPNIVFSYVTYLLIQDIIRFKHEFFMRIARSFPLLKHLCIRNKKPQKLDVLMTLSSDNCQVRSIIKYPHLTILDVKFAHRDYIEQFLNETKTLVPCLTEFEVRFCELKAVTKDFTREETRCNCAKYPSNTIEWINENNESGSPYDIRMIVKSENDRIEHIEVKTTRSHDQNTFPVSIGEVEYLLQHPSNYFIYRVYYADNKDSSTIIVINRIKDNLQLKRLKLSMTIATKSSDLKQ</sequence>
<reference evidence="5" key="1">
    <citation type="submission" date="2021-02" db="EMBL/GenBank/DDBJ databases">
        <authorList>
            <person name="Nowell W R."/>
        </authorList>
    </citation>
    <scope>NUCLEOTIDE SEQUENCE</scope>
</reference>
<evidence type="ECO:0000256" key="1">
    <source>
        <dbReference type="ARBA" id="ARBA00022737"/>
    </source>
</evidence>
<evidence type="ECO:0000313" key="5">
    <source>
        <dbReference type="EMBL" id="CAF1162445.1"/>
    </source>
</evidence>
<organism evidence="5 6">
    <name type="scientific">Adineta steineri</name>
    <dbReference type="NCBI Taxonomy" id="433720"/>
    <lineage>
        <taxon>Eukaryota</taxon>
        <taxon>Metazoa</taxon>
        <taxon>Spiralia</taxon>
        <taxon>Gnathifera</taxon>
        <taxon>Rotifera</taxon>
        <taxon>Eurotatoria</taxon>
        <taxon>Bdelloidea</taxon>
        <taxon>Adinetida</taxon>
        <taxon>Adinetidae</taxon>
        <taxon>Adineta</taxon>
    </lineage>
</organism>
<dbReference type="InterPro" id="IPR001258">
    <property type="entry name" value="NHL_repeat"/>
</dbReference>
<dbReference type="GO" id="GO:0043161">
    <property type="term" value="P:proteasome-mediated ubiquitin-dependent protein catabolic process"/>
    <property type="evidence" value="ECO:0007669"/>
    <property type="project" value="TreeGrafter"/>
</dbReference>
<dbReference type="InterPro" id="IPR001810">
    <property type="entry name" value="F-box_dom"/>
</dbReference>
<dbReference type="GO" id="GO:0008270">
    <property type="term" value="F:zinc ion binding"/>
    <property type="evidence" value="ECO:0007669"/>
    <property type="project" value="UniProtKB-KW"/>
</dbReference>
<dbReference type="InterPro" id="IPR011042">
    <property type="entry name" value="6-blade_b-propeller_TolB-like"/>
</dbReference>
<dbReference type="SUPFAM" id="SSF101898">
    <property type="entry name" value="NHL repeat"/>
    <property type="match status" value="1"/>
</dbReference>
<dbReference type="EMBL" id="CAJNON010000276">
    <property type="protein sequence ID" value="CAF1162445.1"/>
    <property type="molecule type" value="Genomic_DNA"/>
</dbReference>
<name>A0A814TIE2_9BILA</name>
<feature type="transmembrane region" description="Helical" evidence="3">
    <location>
        <begin position="135"/>
        <end position="154"/>
    </location>
</feature>
<dbReference type="Proteomes" id="UP000663891">
    <property type="component" value="Unassembled WGS sequence"/>
</dbReference>
<evidence type="ECO:0000259" key="4">
    <source>
        <dbReference type="PROSITE" id="PS50181"/>
    </source>
</evidence>
<comment type="caution">
    <text evidence="5">The sequence shown here is derived from an EMBL/GenBank/DDBJ whole genome shotgun (WGS) entry which is preliminary data.</text>
</comment>
<protein>
    <recommendedName>
        <fullName evidence="4">F-box domain-containing protein</fullName>
    </recommendedName>
</protein>
<dbReference type="CDD" id="cd05819">
    <property type="entry name" value="NHL"/>
    <property type="match status" value="1"/>
</dbReference>
<accession>A0A814TIE2</accession>
<dbReference type="GO" id="GO:0000209">
    <property type="term" value="P:protein polyubiquitination"/>
    <property type="evidence" value="ECO:0007669"/>
    <property type="project" value="TreeGrafter"/>
</dbReference>
<feature type="domain" description="F-box" evidence="4">
    <location>
        <begin position="187"/>
        <end position="233"/>
    </location>
</feature>
<feature type="repeat" description="NHL" evidence="2">
    <location>
        <begin position="392"/>
        <end position="423"/>
    </location>
</feature>
<keyword evidence="3" id="KW-0812">Transmembrane</keyword>
<dbReference type="Pfam" id="PF13020">
    <property type="entry name" value="NOV_C"/>
    <property type="match status" value="1"/>
</dbReference>
<evidence type="ECO:0000313" key="6">
    <source>
        <dbReference type="Proteomes" id="UP000663891"/>
    </source>
</evidence>